<organism evidence="9 10">
    <name type="scientific">Limisphaera ngatamarikiensis</name>
    <dbReference type="NCBI Taxonomy" id="1324935"/>
    <lineage>
        <taxon>Bacteria</taxon>
        <taxon>Pseudomonadati</taxon>
        <taxon>Verrucomicrobiota</taxon>
        <taxon>Verrucomicrobiia</taxon>
        <taxon>Limisphaerales</taxon>
        <taxon>Limisphaeraceae</taxon>
        <taxon>Limisphaera</taxon>
    </lineage>
</organism>
<dbReference type="Pfam" id="PF03600">
    <property type="entry name" value="CitMHS"/>
    <property type="match status" value="1"/>
</dbReference>
<sequence length="600" mass="64338">MEIVLVLVITAGAVWLFVTERFRVDLVALMLMAALILTGLVLQFLGWGAPGRWITPSEGVSGFSNPAVLTVAAMFVLSAGLQKTGAVEFVARWLEGLARHPVWLVLVTVLLAGAVSAFINNTAVVAVFLPMVLAACARGGVSPSRVLIPLSYAAQMGGVCTLVGTSTNLLVNALSERAGVGSFQLFEFAPLGVVLLGVGSVYLVVAGWWWLPHRRGVQRVESYQLGPYLAELRVREDSRLAGRVLGQTPLSRGDMVAVLEVLRQGRRLFMPLQETIRAGDILLVRADPRALMELKADWGLELLPGFAATDASLEGEELKLAEVMIPAGSAWRGRTLSSLNFQHRFGATVLAVRAGERTLQQRLSEVELDVGDALLVLGPGEALERLRQDPNVLVLQPVDEPVLRRHKIPVAVGVVAGVMLLTALNVLPVMVSAIIGCIALVAFRCLTLDEAYGAVDWRVVFLLAGTWPLGLALEKSGAAAGVAEAALFLTGDANPWLALAVLYGVTALLTEFLSNNATAVMLTPVALSLADSLGVDPKPFLMAVCFAASTSFTTPLGYQTNAMVYHPGGYRYMDFVRMGLPLNLIFWAISVAMIPRLWPF</sequence>
<dbReference type="InterPro" id="IPR006037">
    <property type="entry name" value="RCK_C"/>
</dbReference>
<evidence type="ECO:0000256" key="6">
    <source>
        <dbReference type="ARBA" id="ARBA00023136"/>
    </source>
</evidence>
<evidence type="ECO:0000256" key="1">
    <source>
        <dbReference type="ARBA" id="ARBA00004141"/>
    </source>
</evidence>
<evidence type="ECO:0000256" key="2">
    <source>
        <dbReference type="ARBA" id="ARBA00022448"/>
    </source>
</evidence>
<dbReference type="PANTHER" id="PTHR43652:SF2">
    <property type="entry name" value="BASIC AMINO ACID ANTIPORTER YFCC-RELATED"/>
    <property type="match status" value="1"/>
</dbReference>
<evidence type="ECO:0000313" key="9">
    <source>
        <dbReference type="EMBL" id="NGO38106.1"/>
    </source>
</evidence>
<feature type="transmembrane region" description="Helical" evidence="7">
    <location>
        <begin position="410"/>
        <end position="443"/>
    </location>
</feature>
<dbReference type="GO" id="GO:0005886">
    <property type="term" value="C:plasma membrane"/>
    <property type="evidence" value="ECO:0007669"/>
    <property type="project" value="TreeGrafter"/>
</dbReference>
<dbReference type="PANTHER" id="PTHR43652">
    <property type="entry name" value="BASIC AMINO ACID ANTIPORTER YFCC-RELATED"/>
    <property type="match status" value="1"/>
</dbReference>
<name>A0A6M1RET1_9BACT</name>
<dbReference type="InterPro" id="IPR004680">
    <property type="entry name" value="Cit_transptr-like_dom"/>
</dbReference>
<dbReference type="PROSITE" id="PS01271">
    <property type="entry name" value="NA_SULFATE"/>
    <property type="match status" value="1"/>
</dbReference>
<keyword evidence="3 7" id="KW-0812">Transmembrane</keyword>
<feature type="transmembrane region" description="Helical" evidence="7">
    <location>
        <begin position="101"/>
        <end position="134"/>
    </location>
</feature>
<reference evidence="9 10" key="1">
    <citation type="submission" date="2020-02" db="EMBL/GenBank/DDBJ databases">
        <title>Draft genome sequence of Limisphaera ngatamarikiensis NGM72.4T, a thermophilic Verrucomicrobia grouped in subdivision 3.</title>
        <authorList>
            <person name="Carere C.R."/>
            <person name="Steen J."/>
            <person name="Hugenholtz P."/>
            <person name="Stott M.B."/>
        </authorList>
    </citation>
    <scope>NUCLEOTIDE SEQUENCE [LARGE SCALE GENOMIC DNA]</scope>
    <source>
        <strain evidence="9 10">NGM72.4</strain>
    </source>
</reference>
<evidence type="ECO:0000259" key="8">
    <source>
        <dbReference type="PROSITE" id="PS51202"/>
    </source>
</evidence>
<protein>
    <submittedName>
        <fullName evidence="9">SLC13 family permease</fullName>
    </submittedName>
</protein>
<dbReference type="SUPFAM" id="SSF116726">
    <property type="entry name" value="TrkA C-terminal domain-like"/>
    <property type="match status" value="2"/>
</dbReference>
<dbReference type="InterPro" id="IPR051679">
    <property type="entry name" value="DASS-Related_Transporters"/>
</dbReference>
<feature type="domain" description="RCK C-terminal" evidence="8">
    <location>
        <begin position="308"/>
        <end position="392"/>
    </location>
</feature>
<dbReference type="RefSeq" id="WP_165105422.1">
    <property type="nucleotide sequence ID" value="NZ_JAAKYA010000011.1"/>
</dbReference>
<evidence type="ECO:0000256" key="4">
    <source>
        <dbReference type="ARBA" id="ARBA00022737"/>
    </source>
</evidence>
<proteinExistence type="predicted"/>
<evidence type="ECO:0000256" key="3">
    <source>
        <dbReference type="ARBA" id="ARBA00022692"/>
    </source>
</evidence>
<comment type="subcellular location">
    <subcellularLocation>
        <location evidence="1">Membrane</location>
        <topology evidence="1">Multi-pass membrane protein</topology>
    </subcellularLocation>
</comment>
<keyword evidence="5 7" id="KW-1133">Transmembrane helix</keyword>
<dbReference type="AlphaFoldDB" id="A0A6M1RET1"/>
<feature type="transmembrane region" description="Helical" evidence="7">
    <location>
        <begin position="59"/>
        <end position="81"/>
    </location>
</feature>
<dbReference type="PROSITE" id="PS51202">
    <property type="entry name" value="RCK_C"/>
    <property type="match status" value="2"/>
</dbReference>
<keyword evidence="2" id="KW-0813">Transport</keyword>
<dbReference type="EMBL" id="JAAKYA010000011">
    <property type="protein sequence ID" value="NGO38106.1"/>
    <property type="molecule type" value="Genomic_DNA"/>
</dbReference>
<feature type="transmembrane region" description="Helical" evidence="7">
    <location>
        <begin position="578"/>
        <end position="598"/>
    </location>
</feature>
<evidence type="ECO:0000313" key="10">
    <source>
        <dbReference type="Proteomes" id="UP000477311"/>
    </source>
</evidence>
<dbReference type="GO" id="GO:0008324">
    <property type="term" value="F:monoatomic cation transmembrane transporter activity"/>
    <property type="evidence" value="ECO:0007669"/>
    <property type="project" value="InterPro"/>
</dbReference>
<comment type="caution">
    <text evidence="9">The sequence shown here is derived from an EMBL/GenBank/DDBJ whole genome shotgun (WGS) entry which is preliminary data.</text>
</comment>
<feature type="domain" description="RCK C-terminal" evidence="8">
    <location>
        <begin position="217"/>
        <end position="300"/>
    </location>
</feature>
<evidence type="ECO:0000256" key="5">
    <source>
        <dbReference type="ARBA" id="ARBA00022989"/>
    </source>
</evidence>
<dbReference type="GO" id="GO:0006813">
    <property type="term" value="P:potassium ion transport"/>
    <property type="evidence" value="ECO:0007669"/>
    <property type="project" value="InterPro"/>
</dbReference>
<dbReference type="Gene3D" id="3.30.70.1450">
    <property type="entry name" value="Regulator of K+ conductance, C-terminal domain"/>
    <property type="match status" value="2"/>
</dbReference>
<dbReference type="Proteomes" id="UP000477311">
    <property type="component" value="Unassembled WGS sequence"/>
</dbReference>
<dbReference type="InterPro" id="IPR036721">
    <property type="entry name" value="RCK_C_sf"/>
</dbReference>
<keyword evidence="6 7" id="KW-0472">Membrane</keyword>
<dbReference type="Pfam" id="PF02080">
    <property type="entry name" value="TrkA_C"/>
    <property type="match status" value="2"/>
</dbReference>
<gene>
    <name evidence="9" type="ORF">G4L39_01665</name>
</gene>
<feature type="transmembrane region" description="Helical" evidence="7">
    <location>
        <begin position="26"/>
        <end position="47"/>
    </location>
</feature>
<evidence type="ECO:0000256" key="7">
    <source>
        <dbReference type="SAM" id="Phobius"/>
    </source>
</evidence>
<keyword evidence="10" id="KW-1185">Reference proteome</keyword>
<accession>A0A6M1RET1</accession>
<feature type="transmembrane region" description="Helical" evidence="7">
    <location>
        <begin position="191"/>
        <end position="211"/>
    </location>
</feature>
<dbReference type="InterPro" id="IPR031312">
    <property type="entry name" value="Na/sul_symport_CS"/>
</dbReference>
<keyword evidence="4" id="KW-0677">Repeat</keyword>